<protein>
    <submittedName>
        <fullName evidence="2">Unplaced genomic scaffold scaffold_161, whole genome shotgun sequence</fullName>
    </submittedName>
</protein>
<reference evidence="2 3" key="1">
    <citation type="submission" date="2014-04" db="EMBL/GenBank/DDBJ databases">
        <title>Evolutionary Origins and Diversification of the Mycorrhizal Mutualists.</title>
        <authorList>
            <consortium name="DOE Joint Genome Institute"/>
            <consortium name="Mycorrhizal Genomics Consortium"/>
            <person name="Kohler A."/>
            <person name="Kuo A."/>
            <person name="Nagy L.G."/>
            <person name="Floudas D."/>
            <person name="Copeland A."/>
            <person name="Barry K.W."/>
            <person name="Cichocki N."/>
            <person name="Veneault-Fourrey C."/>
            <person name="LaButti K."/>
            <person name="Lindquist E.A."/>
            <person name="Lipzen A."/>
            <person name="Lundell T."/>
            <person name="Morin E."/>
            <person name="Murat C."/>
            <person name="Riley R."/>
            <person name="Ohm R."/>
            <person name="Sun H."/>
            <person name="Tunlid A."/>
            <person name="Henrissat B."/>
            <person name="Grigoriev I.V."/>
            <person name="Hibbett D.S."/>
            <person name="Martin F."/>
        </authorList>
    </citation>
    <scope>NUCLEOTIDE SEQUENCE [LARGE SCALE GENOMIC DNA]</scope>
    <source>
        <strain evidence="2 3">MD-312</strain>
    </source>
</reference>
<dbReference type="EMBL" id="KN839995">
    <property type="protein sequence ID" value="KIJ58081.1"/>
    <property type="molecule type" value="Genomic_DNA"/>
</dbReference>
<gene>
    <name evidence="2" type="ORF">HYDPIDRAFT_34518</name>
</gene>
<keyword evidence="3" id="KW-1185">Reference proteome</keyword>
<feature type="compositionally biased region" description="Basic and acidic residues" evidence="1">
    <location>
        <begin position="86"/>
        <end position="97"/>
    </location>
</feature>
<evidence type="ECO:0000313" key="2">
    <source>
        <dbReference type="EMBL" id="KIJ58081.1"/>
    </source>
</evidence>
<feature type="compositionally biased region" description="Acidic residues" evidence="1">
    <location>
        <begin position="98"/>
        <end position="114"/>
    </location>
</feature>
<proteinExistence type="predicted"/>
<feature type="compositionally biased region" description="Acidic residues" evidence="1">
    <location>
        <begin position="68"/>
        <end position="85"/>
    </location>
</feature>
<dbReference type="AlphaFoldDB" id="A0A0C9W5Z0"/>
<sequence>MIQYNPPCAAIYCQIHTSLPEIDDDFRGTWESVDENQDSLPQFEGDYYGAYSEDDLDWPDTPHHALEPDELPDEEETEQAADDAELERGWEPERIADSDIEEDGDDMVVEDPAEPVETTPRSSPAPAVPTNSPGRFASQRPVVVQFPHGCAGKPIHRDSSHAFQVYQAKITGYDASPESIWAPFTSRLDYEVARWAKLRGSGSTAFTDLLQIEGVPEALGLSYRNSRELNAIIDHHLPGRPRFQRKEIVVAGEALDLYFRSILECVNALYSRDQRG</sequence>
<evidence type="ECO:0000313" key="3">
    <source>
        <dbReference type="Proteomes" id="UP000053820"/>
    </source>
</evidence>
<evidence type="ECO:0000256" key="1">
    <source>
        <dbReference type="SAM" id="MobiDB-lite"/>
    </source>
</evidence>
<organism evidence="2 3">
    <name type="scientific">Hydnomerulius pinastri MD-312</name>
    <dbReference type="NCBI Taxonomy" id="994086"/>
    <lineage>
        <taxon>Eukaryota</taxon>
        <taxon>Fungi</taxon>
        <taxon>Dikarya</taxon>
        <taxon>Basidiomycota</taxon>
        <taxon>Agaricomycotina</taxon>
        <taxon>Agaricomycetes</taxon>
        <taxon>Agaricomycetidae</taxon>
        <taxon>Boletales</taxon>
        <taxon>Boletales incertae sedis</taxon>
        <taxon>Leucogyrophana</taxon>
    </lineage>
</organism>
<feature type="region of interest" description="Disordered" evidence="1">
    <location>
        <begin position="36"/>
        <end position="136"/>
    </location>
</feature>
<accession>A0A0C9W5Z0</accession>
<dbReference type="OrthoDB" id="2418900at2759"/>
<name>A0A0C9W5Z0_9AGAM</name>
<dbReference type="HOGENOM" id="CLU_043979_0_0_1"/>
<dbReference type="Proteomes" id="UP000053820">
    <property type="component" value="Unassembled WGS sequence"/>
</dbReference>